<dbReference type="GO" id="GO:0016020">
    <property type="term" value="C:membrane"/>
    <property type="evidence" value="ECO:0007669"/>
    <property type="project" value="UniProtKB-SubCell"/>
</dbReference>
<feature type="compositionally biased region" description="Polar residues" evidence="5">
    <location>
        <begin position="738"/>
        <end position="748"/>
    </location>
</feature>
<organism evidence="7 8">
    <name type="scientific">Ustilago trichophora</name>
    <dbReference type="NCBI Taxonomy" id="86804"/>
    <lineage>
        <taxon>Eukaryota</taxon>
        <taxon>Fungi</taxon>
        <taxon>Dikarya</taxon>
        <taxon>Basidiomycota</taxon>
        <taxon>Ustilaginomycotina</taxon>
        <taxon>Ustilaginomycetes</taxon>
        <taxon>Ustilaginales</taxon>
        <taxon>Ustilaginaceae</taxon>
        <taxon>Ustilago</taxon>
    </lineage>
</organism>
<feature type="region of interest" description="Disordered" evidence="5">
    <location>
        <begin position="603"/>
        <end position="644"/>
    </location>
</feature>
<feature type="region of interest" description="Disordered" evidence="5">
    <location>
        <begin position="553"/>
        <end position="590"/>
    </location>
</feature>
<dbReference type="PANTHER" id="PTHR12570">
    <property type="match status" value="1"/>
</dbReference>
<evidence type="ECO:0000313" key="8">
    <source>
        <dbReference type="Proteomes" id="UP000324022"/>
    </source>
</evidence>
<feature type="transmembrane region" description="Helical" evidence="6">
    <location>
        <begin position="440"/>
        <end position="460"/>
    </location>
</feature>
<feature type="transmembrane region" description="Helical" evidence="6">
    <location>
        <begin position="382"/>
        <end position="401"/>
    </location>
</feature>
<evidence type="ECO:0000256" key="3">
    <source>
        <dbReference type="ARBA" id="ARBA00022989"/>
    </source>
</evidence>
<dbReference type="Pfam" id="PF05653">
    <property type="entry name" value="Mg_trans_NIPA"/>
    <property type="match status" value="2"/>
</dbReference>
<evidence type="ECO:0000313" key="7">
    <source>
        <dbReference type="EMBL" id="SPO24561.1"/>
    </source>
</evidence>
<protein>
    <submittedName>
        <fullName evidence="7">Uncharacterized protein</fullName>
    </submittedName>
</protein>
<dbReference type="InterPro" id="IPR008521">
    <property type="entry name" value="Mg_trans_NIPA"/>
</dbReference>
<feature type="compositionally biased region" description="Polar residues" evidence="5">
    <location>
        <begin position="672"/>
        <end position="684"/>
    </location>
</feature>
<evidence type="ECO:0000256" key="2">
    <source>
        <dbReference type="ARBA" id="ARBA00022692"/>
    </source>
</evidence>
<keyword evidence="2 6" id="KW-0812">Transmembrane</keyword>
<evidence type="ECO:0000256" key="1">
    <source>
        <dbReference type="ARBA" id="ARBA00004141"/>
    </source>
</evidence>
<feature type="region of interest" description="Disordered" evidence="5">
    <location>
        <begin position="267"/>
        <end position="314"/>
    </location>
</feature>
<dbReference type="Proteomes" id="UP000324022">
    <property type="component" value="Unassembled WGS sequence"/>
</dbReference>
<accession>A0A5C3E551</accession>
<reference evidence="7 8" key="1">
    <citation type="submission" date="2018-03" db="EMBL/GenBank/DDBJ databases">
        <authorList>
            <person name="Guldener U."/>
        </authorList>
    </citation>
    <scope>NUCLEOTIDE SEQUENCE [LARGE SCALE GENOMIC DNA]</scope>
    <source>
        <strain evidence="7 8">NBRC100155</strain>
    </source>
</reference>
<feature type="transmembrane region" description="Helical" evidence="6">
    <location>
        <begin position="89"/>
        <end position="109"/>
    </location>
</feature>
<comment type="subcellular location">
    <subcellularLocation>
        <location evidence="1">Membrane</location>
        <topology evidence="1">Multi-pass membrane protein</topology>
    </subcellularLocation>
</comment>
<keyword evidence="3 6" id="KW-1133">Transmembrane helix</keyword>
<feature type="compositionally biased region" description="Basic residues" evidence="5">
    <location>
        <begin position="572"/>
        <end position="588"/>
    </location>
</feature>
<feature type="region of interest" description="Disordered" evidence="5">
    <location>
        <begin position="190"/>
        <end position="209"/>
    </location>
</feature>
<feature type="transmembrane region" description="Helical" evidence="6">
    <location>
        <begin position="413"/>
        <end position="434"/>
    </location>
</feature>
<evidence type="ECO:0000256" key="6">
    <source>
        <dbReference type="SAM" id="Phobius"/>
    </source>
</evidence>
<feature type="transmembrane region" description="Helical" evidence="6">
    <location>
        <begin position="16"/>
        <end position="38"/>
    </location>
</feature>
<feature type="compositionally biased region" description="Basic and acidic residues" evidence="5">
    <location>
        <begin position="626"/>
        <end position="640"/>
    </location>
</feature>
<feature type="region of interest" description="Disordered" evidence="5">
    <location>
        <begin position="662"/>
        <end position="748"/>
    </location>
</feature>
<feature type="transmembrane region" description="Helical" evidence="6">
    <location>
        <begin position="116"/>
        <end position="136"/>
    </location>
</feature>
<keyword evidence="8" id="KW-1185">Reference proteome</keyword>
<feature type="transmembrane region" description="Helical" evidence="6">
    <location>
        <begin position="156"/>
        <end position="177"/>
    </location>
</feature>
<name>A0A5C3E551_9BASI</name>
<feature type="compositionally biased region" description="Polar residues" evidence="5">
    <location>
        <begin position="558"/>
        <end position="567"/>
    </location>
</feature>
<dbReference type="AlphaFoldDB" id="A0A5C3E551"/>
<dbReference type="EMBL" id="OOIN01000007">
    <property type="protein sequence ID" value="SPO24561.1"/>
    <property type="molecule type" value="Genomic_DNA"/>
</dbReference>
<evidence type="ECO:0000256" key="5">
    <source>
        <dbReference type="SAM" id="MobiDB-lite"/>
    </source>
</evidence>
<proteinExistence type="predicted"/>
<keyword evidence="4 6" id="KW-0472">Membrane</keyword>
<feature type="transmembrane region" description="Helical" evidence="6">
    <location>
        <begin position="62"/>
        <end position="83"/>
    </location>
</feature>
<dbReference type="GO" id="GO:0015095">
    <property type="term" value="F:magnesium ion transmembrane transporter activity"/>
    <property type="evidence" value="ECO:0007669"/>
    <property type="project" value="InterPro"/>
</dbReference>
<sequence length="850" mass="92014">MLVISYADNGHPGAPFSVATAIALGLVASFIQSLGLTIQRKSHLLNESVAPARRKTEWKRPLWLVGFAIFLIANIGGTVFQIGALPIVMLAPLGAVSLLYNAVLARFLLNDLLSKYMVMGTALIASGAVLIGYFGVVPSPPHSLDELLDLYARPTFVAFATIFTFVFVGVLTVSHLAEWQLHTRVYRNSLPARPQRPKHRGGHGLRGRLRRRWSAPTLAPVAEVSESSSGIATPVLAVQDEANRHSTLGMSPQQNVLYGRSIVATPMPPLTGGLTEPQTPTSTTSRSKQSDSSNTSKRDYGSLGRSDFNSRKRKKSLDVPRLELREAEQRIDAETVKQTKLGLAVAYGGASGTLSGACLLLAKSGVELLMLTFSGQNQFSRWQSWLLIGILLAAALLQLWYLNKALKLADPTLVCPLAFCFYNTSSIALGLVYFDQIGALAWYDLVLVAVGTAVLLGGVWTVSLHGNEDGCDAGLVCDEGETQPLLSATSSPDRSRTASDADYEGMLAANGAGVAGPHLPPVSISPHSSCFVDHNVAPLTSPEEASLTLHHGVHEQDNTSSTRSTPQLGAHPTKRRLGSTSIHNHRRPTITLEFPLRDDIFSPKHDSSFPSHQDVEAATASPVAHHSPEASLSDHHDTHGSKRKPSLYNTIIEHGLSIGISPSSPGFHLQPRSPSLSRDNSIWQRPSRHPQRSMSEADAPSGISNYRRMKRGQRQDASNDSTHSHSSDEQQQQQQQQAATGENDNAASSGFGIMLDQIDLNRRLEAIGISKESGRRWWSRLKPWGRWRRQVPLIEEEGAIGGRSHDEQSVIITSNSNGSLMAVPRDETAQGLGLGLESDTIHSTTRDGGQ</sequence>
<dbReference type="PANTHER" id="PTHR12570:SF86">
    <property type="entry name" value="ADR321CP"/>
    <property type="match status" value="1"/>
</dbReference>
<evidence type="ECO:0000256" key="4">
    <source>
        <dbReference type="ARBA" id="ARBA00023136"/>
    </source>
</evidence>
<feature type="compositionally biased region" description="Basic residues" evidence="5">
    <location>
        <begin position="195"/>
        <end position="209"/>
    </location>
</feature>
<feature type="compositionally biased region" description="Low complexity" evidence="5">
    <location>
        <begin position="281"/>
        <end position="295"/>
    </location>
</feature>
<dbReference type="OrthoDB" id="2504919at2759"/>
<gene>
    <name evidence="7" type="ORF">UTRI_03830</name>
</gene>